<dbReference type="Pfam" id="PF00722">
    <property type="entry name" value="Glyco_hydro_16"/>
    <property type="match status" value="2"/>
</dbReference>
<evidence type="ECO:0000259" key="4">
    <source>
        <dbReference type="PROSITE" id="PS51762"/>
    </source>
</evidence>
<dbReference type="OrthoDB" id="1421570at2"/>
<dbReference type="InterPro" id="IPR000757">
    <property type="entry name" value="Beta-glucanase-like"/>
</dbReference>
<dbReference type="PANTHER" id="PTHR10963:SF55">
    <property type="entry name" value="GLYCOSIDE HYDROLASE FAMILY 16 PROTEIN"/>
    <property type="match status" value="1"/>
</dbReference>
<proteinExistence type="inferred from homology"/>
<reference evidence="5 6" key="1">
    <citation type="submission" date="2018-07" db="EMBL/GenBank/DDBJ databases">
        <title>Genomic Encyclopedia of Type Strains, Phase IV (KMG-IV): sequencing the most valuable type-strain genomes for metagenomic binning, comparative biology and taxonomic classification.</title>
        <authorList>
            <person name="Goeker M."/>
        </authorList>
    </citation>
    <scope>NUCLEOTIDE SEQUENCE [LARGE SCALE GENOMIC DNA]</scope>
    <source>
        <strain evidence="5 6">DSM 4134</strain>
    </source>
</reference>
<sequence length="458" mass="52083">MEGITHGIEQCRMIWRVLMLAGLLSHTAACSAKHDDPKPEDEEVIDETPKDEEPTDEPGVTCPDTTYVHQLPIPDQLMDLSDYTLVWEDEFDYADADLDKNWTSQNGPSGHISCSRWRENAVVKDGVLELKAIKESRGGQDWTCGNIWTKEAFKYGYFECRYKYAGASGTNNSFWLFSTSVPISGPELTCELDVNEGHFPNEVNTNRHHWQNGKTENDQLAYTEGLSPAYAHTFSEPVKTSRIRLVSNNASHFHIREFRVYSPNENCYPENLLSNTADAEVDGLANIAQNDDVTINASGVLRDDFKVADVADGNTATSWVSQKEGEKWLEFAWPAEQEIGHIQFVNGWQSGSNWNGLISDYKIEAFVDGAWKEIGGYDVKTDYNFAEDYHRYGMEWTDENISFYFDDKLIRTIPNTQCHKELSIWLSLAILDHAGEITDAIDGTSMKIDWVRYYQKKN</sequence>
<dbReference type="EMBL" id="QREG01000016">
    <property type="protein sequence ID" value="RED95957.1"/>
    <property type="molecule type" value="Genomic_DNA"/>
</dbReference>
<dbReference type="RefSeq" id="WP_115869127.1">
    <property type="nucleotide sequence ID" value="NZ_QREG01000016.1"/>
</dbReference>
<dbReference type="Proteomes" id="UP000256779">
    <property type="component" value="Unassembled WGS sequence"/>
</dbReference>
<organism evidence="5 6">
    <name type="scientific">Marinoscillum furvescens DSM 4134</name>
    <dbReference type="NCBI Taxonomy" id="1122208"/>
    <lineage>
        <taxon>Bacteria</taxon>
        <taxon>Pseudomonadati</taxon>
        <taxon>Bacteroidota</taxon>
        <taxon>Cytophagia</taxon>
        <taxon>Cytophagales</taxon>
        <taxon>Reichenbachiellaceae</taxon>
        <taxon>Marinoscillum</taxon>
    </lineage>
</organism>
<evidence type="ECO:0000256" key="2">
    <source>
        <dbReference type="SAM" id="MobiDB-lite"/>
    </source>
</evidence>
<comment type="caution">
    <text evidence="5">The sequence shown here is derived from an EMBL/GenBank/DDBJ whole genome shotgun (WGS) entry which is preliminary data.</text>
</comment>
<gene>
    <name evidence="5" type="ORF">C7460_11615</name>
</gene>
<comment type="similarity">
    <text evidence="1">Belongs to the glycosyl hydrolase 16 family.</text>
</comment>
<dbReference type="InterPro" id="IPR050546">
    <property type="entry name" value="Glycosyl_Hydrlase_16"/>
</dbReference>
<evidence type="ECO:0000313" key="5">
    <source>
        <dbReference type="EMBL" id="RED95957.1"/>
    </source>
</evidence>
<dbReference type="GO" id="GO:0005975">
    <property type="term" value="P:carbohydrate metabolic process"/>
    <property type="evidence" value="ECO:0007669"/>
    <property type="project" value="InterPro"/>
</dbReference>
<dbReference type="PROSITE" id="PS51762">
    <property type="entry name" value="GH16_2"/>
    <property type="match status" value="1"/>
</dbReference>
<keyword evidence="5" id="KW-0378">Hydrolase</keyword>
<dbReference type="InterPro" id="IPR000421">
    <property type="entry name" value="FA58C"/>
</dbReference>
<name>A0A3D9KZG7_MARFU</name>
<dbReference type="PANTHER" id="PTHR10963">
    <property type="entry name" value="GLYCOSYL HYDROLASE-RELATED"/>
    <property type="match status" value="1"/>
</dbReference>
<dbReference type="InterPro" id="IPR013320">
    <property type="entry name" value="ConA-like_dom_sf"/>
</dbReference>
<dbReference type="AlphaFoldDB" id="A0A3D9KZG7"/>
<keyword evidence="6" id="KW-1185">Reference proteome</keyword>
<dbReference type="SUPFAM" id="SSF49899">
    <property type="entry name" value="Concanavalin A-like lectins/glucanases"/>
    <property type="match status" value="2"/>
</dbReference>
<protein>
    <submittedName>
        <fullName evidence="5">Glycosyl hydrolase family 16</fullName>
    </submittedName>
</protein>
<dbReference type="GO" id="GO:0004553">
    <property type="term" value="F:hydrolase activity, hydrolyzing O-glycosyl compounds"/>
    <property type="evidence" value="ECO:0007669"/>
    <property type="project" value="InterPro"/>
</dbReference>
<evidence type="ECO:0000256" key="1">
    <source>
        <dbReference type="ARBA" id="ARBA00006865"/>
    </source>
</evidence>
<accession>A0A3D9KZG7</accession>
<feature type="region of interest" description="Disordered" evidence="2">
    <location>
        <begin position="30"/>
        <end position="63"/>
    </location>
</feature>
<evidence type="ECO:0000259" key="3">
    <source>
        <dbReference type="PROSITE" id="PS50022"/>
    </source>
</evidence>
<dbReference type="Gene3D" id="2.60.120.200">
    <property type="match status" value="2"/>
</dbReference>
<evidence type="ECO:0000313" key="6">
    <source>
        <dbReference type="Proteomes" id="UP000256779"/>
    </source>
</evidence>
<feature type="domain" description="F5/8 type C" evidence="3">
    <location>
        <begin position="277"/>
        <end position="374"/>
    </location>
</feature>
<dbReference type="PROSITE" id="PS50022">
    <property type="entry name" value="FA58C_3"/>
    <property type="match status" value="1"/>
</dbReference>
<feature type="domain" description="GH16" evidence="4">
    <location>
        <begin position="66"/>
        <end position="458"/>
    </location>
</feature>